<comment type="caution">
    <text evidence="2">The sequence shown here is derived from an EMBL/GenBank/DDBJ whole genome shotgun (WGS) entry which is preliminary data.</text>
</comment>
<evidence type="ECO:0000313" key="2">
    <source>
        <dbReference type="EMBL" id="GAA1493450.1"/>
    </source>
</evidence>
<evidence type="ECO:0000313" key="3">
    <source>
        <dbReference type="Proteomes" id="UP001501742"/>
    </source>
</evidence>
<keyword evidence="1" id="KW-0472">Membrane</keyword>
<accession>A0ABP4K817</accession>
<keyword evidence="3" id="KW-1185">Reference proteome</keyword>
<reference evidence="3" key="1">
    <citation type="journal article" date="2019" name="Int. J. Syst. Evol. Microbiol.">
        <title>The Global Catalogue of Microorganisms (GCM) 10K type strain sequencing project: providing services to taxonomists for standard genome sequencing and annotation.</title>
        <authorList>
            <consortium name="The Broad Institute Genomics Platform"/>
            <consortium name="The Broad Institute Genome Sequencing Center for Infectious Disease"/>
            <person name="Wu L."/>
            <person name="Ma J."/>
        </authorList>
    </citation>
    <scope>NUCLEOTIDE SEQUENCE [LARGE SCALE GENOMIC DNA]</scope>
    <source>
        <strain evidence="3">JCM 12140</strain>
    </source>
</reference>
<gene>
    <name evidence="2" type="ORF">GCM10009627_17960</name>
</gene>
<proteinExistence type="predicted"/>
<protein>
    <submittedName>
        <fullName evidence="2">Uncharacterized protein</fullName>
    </submittedName>
</protein>
<keyword evidence="1" id="KW-0812">Transmembrane</keyword>
<feature type="transmembrane region" description="Helical" evidence="1">
    <location>
        <begin position="22"/>
        <end position="44"/>
    </location>
</feature>
<dbReference type="Proteomes" id="UP001501742">
    <property type="component" value="Unassembled WGS sequence"/>
</dbReference>
<dbReference type="RefSeq" id="WP_204608083.1">
    <property type="nucleotide sequence ID" value="NZ_BAAAJX010000006.1"/>
</dbReference>
<name>A0ABP4K817_9MICO</name>
<evidence type="ECO:0000256" key="1">
    <source>
        <dbReference type="SAM" id="Phobius"/>
    </source>
</evidence>
<organism evidence="2 3">
    <name type="scientific">Curtobacterium herbarum</name>
    <dbReference type="NCBI Taxonomy" id="150122"/>
    <lineage>
        <taxon>Bacteria</taxon>
        <taxon>Bacillati</taxon>
        <taxon>Actinomycetota</taxon>
        <taxon>Actinomycetes</taxon>
        <taxon>Micrococcales</taxon>
        <taxon>Microbacteriaceae</taxon>
        <taxon>Curtobacterium</taxon>
    </lineage>
</organism>
<sequence length="163" mass="17455">MRDESVSGDWPLEPVWVSLRRLGVVLLVIITMTTTLVLTAWAGIERITAVPGWGHCVVLCHDVPIPTVERVTGVDFPRGSTVVRSTGVRTDSEVHEWVRATVRVPKAHPVAVGTAPPGSHCSRAAEIDELERSGVRAVHGGWIATMCVVAGVDADGNQVIVIV</sequence>
<dbReference type="EMBL" id="BAAAJX010000006">
    <property type="protein sequence ID" value="GAA1493450.1"/>
    <property type="molecule type" value="Genomic_DNA"/>
</dbReference>
<keyword evidence="1" id="KW-1133">Transmembrane helix</keyword>